<dbReference type="InterPro" id="IPR035234">
    <property type="entry name" value="IgGFc-bd_N"/>
</dbReference>
<feature type="domain" description="IgGFc-binding protein N-terminal" evidence="2">
    <location>
        <begin position="136"/>
        <end position="444"/>
    </location>
</feature>
<evidence type="ECO:0000313" key="4">
    <source>
        <dbReference type="Proteomes" id="UP000257136"/>
    </source>
</evidence>
<dbReference type="RefSeq" id="WP_115810829.1">
    <property type="nucleotide sequence ID" value="NZ_QUNI01000002.1"/>
</dbReference>
<feature type="chain" id="PRO_5017567561" evidence="1">
    <location>
        <begin position="19"/>
        <end position="1493"/>
    </location>
</feature>
<proteinExistence type="predicted"/>
<dbReference type="GO" id="GO:0005509">
    <property type="term" value="F:calcium ion binding"/>
    <property type="evidence" value="ECO:0007669"/>
    <property type="project" value="InterPro"/>
</dbReference>
<dbReference type="OrthoDB" id="9765926at2"/>
<dbReference type="InterPro" id="IPR026341">
    <property type="entry name" value="T9SS_type_B"/>
</dbReference>
<dbReference type="InterPro" id="IPR013783">
    <property type="entry name" value="Ig-like_fold"/>
</dbReference>
<accession>A0A3E0ESN8</accession>
<dbReference type="NCBIfam" id="TIGR04131">
    <property type="entry name" value="Bac_Flav_CTERM"/>
    <property type="match status" value="1"/>
</dbReference>
<evidence type="ECO:0000313" key="3">
    <source>
        <dbReference type="EMBL" id="REH01156.1"/>
    </source>
</evidence>
<dbReference type="Proteomes" id="UP000257136">
    <property type="component" value="Unassembled WGS sequence"/>
</dbReference>
<protein>
    <submittedName>
        <fullName evidence="3">Gliding motility-associated-like protein</fullName>
    </submittedName>
</protein>
<feature type="signal peptide" evidence="1">
    <location>
        <begin position="1"/>
        <end position="18"/>
    </location>
</feature>
<evidence type="ECO:0000259" key="2">
    <source>
        <dbReference type="Pfam" id="PF17517"/>
    </source>
</evidence>
<dbReference type="Pfam" id="PF13585">
    <property type="entry name" value="CHU_C"/>
    <property type="match status" value="1"/>
</dbReference>
<dbReference type="Gene3D" id="2.60.40.10">
    <property type="entry name" value="Immunoglobulins"/>
    <property type="match status" value="1"/>
</dbReference>
<comment type="caution">
    <text evidence="3">The sequence shown here is derived from an EMBL/GenBank/DDBJ whole genome shotgun (WGS) entry which is preliminary data.</text>
</comment>
<sequence length="1493" mass="161776">MKKALRVIFIFLSINCFAQFSKTHYIPPLISAWGLIEDQYIYISTPSLINVNFKIIANGGNVINGTVSSTNPFRYSIGTGEHTQLFTPSTVSGIITNKGYVIEADDLVYVSVRVNATRNDKGGYNHAGGLVSKGNSALGKTFRLGAMLNPLFDVTLLNFASILATENGTKVVISNLQNGTKLLDGTIVSGPITFTLNKNESYVLALANYNDNKSTSNSSKIIGALVTSDKAVVVNSGSFGGSNSTEISTENGVTGPAGRDLGFDQIVSLEKTGKEYIFVKGVGTDELERVLLIAHSDQTKIYLNGGTTPYKILNKGEYITLDGSQFIDNNMYITASQNLFAYQSIGGSKSPANQNLFFVPPINCSTPNTVDNIPQIQSIGNTALTGVLNIVTESGASVSLNNIPITSLPISITGNPNFVRYTVDNLSGNISVKSSKQVYVSYFGTNGAATYGGYYSGFDLKPEIVSSKISLDNSSCIPNVALKINTLSSYDTFQWYKNDVLIPSAIMGTYTPSLPGFYQVKGSISGCISDVFSDKIPVSECPINNDNDLANDNIDIDYDNDGILNCTESYGNKPVNSSNPSSGIITAGTYSNSFIGTFNNTLPKAPVPFKGNSDGSFVTEVLAGKGFSVSYNLNFTTPINLSLEYVTTANTADLLNTNSEYIINSDIDKTVTVLNPTNQLLIDTNYDGIYESGVTQFSSFEIRFRLNGNTDLLAGSGDFSFQSYQTKSFKITHKNLLDTAGNKSTFKLTATCIPIDNDKDGVPDQLDLDSDNDGIPDIIENQSVPKALSNTDSNLNGLDEIFEPAPIPIDSDNDGVADYLDLDSDNDGIYDLAESGSNALDNNKNGILDTAVFGSNGLADSLETSPDSGILNYTVSDSDDDGIKNHTEIDSDNDFCNDVIEAGFTDPNFDGQLGNIPLTVNSNGVVTSKTDGYTSPNNNYTISVPILITTQPQNQSICELQNTTFSIESNADGYKWQLSTDGGNNWDLLANSTIYSGTSTSVLIITKVSAAMNGYQYRILLNKNNNICGLTSDIAVLTILPVPVLHSPITIVQCDDDTDGISNFNITEKNSFISDDYARETFTYYTSLAGANTKDTATLITNPFAYTSANSTIWTRVENSNGCFSAAQLNLVVSTTQISSSFKKTLETCDDFVDALNDDKDGIAPFDFSPVITDIQNILPSPTSNYTIKFYVNEADALAETNVIQNPSNYRNTTPNQQDIWVRVESNLDNACFGLGPYITLLVNQKPNIDTNVSQNANEIVCSNLPSFFVTLNAGIEDNTSISNYNYVWLKNGTAIPNKNDYTLEVNEEGLYAVIVSTSKGCDRTRNITVTASDIAQLNSINISDLTDFNTVTANVSGQGEYQYSIDLPNGPFQESNYFENVSSGIHDLYINDKNGCGIVKKTIAVLGIPRFFTPNNDGFNDYWNIKGVNETFNTGAQIFIYDRYGKLLKQVSPSGNGWDGTFIGKQMPADDYWYTLKLENGREAKGHFSLKR</sequence>
<keyword evidence="1" id="KW-0732">Signal</keyword>
<gene>
    <name evidence="3" type="ORF">C8P67_102415</name>
</gene>
<dbReference type="EMBL" id="QUNI01000002">
    <property type="protein sequence ID" value="REH01156.1"/>
    <property type="molecule type" value="Genomic_DNA"/>
</dbReference>
<evidence type="ECO:0000256" key="1">
    <source>
        <dbReference type="SAM" id="SignalP"/>
    </source>
</evidence>
<dbReference type="InterPro" id="IPR028974">
    <property type="entry name" value="TSP_type-3_rpt"/>
</dbReference>
<reference evidence="3 4" key="1">
    <citation type="submission" date="2018-08" db="EMBL/GenBank/DDBJ databases">
        <title>Genomic Encyclopedia of Archaeal and Bacterial Type Strains, Phase II (KMG-II): from individual species to whole genera.</title>
        <authorList>
            <person name="Goeker M."/>
        </authorList>
    </citation>
    <scope>NUCLEOTIDE SEQUENCE [LARGE SCALE GENOMIC DNA]</scope>
    <source>
        <strain evidence="3 4">DSM 100880</strain>
    </source>
</reference>
<dbReference type="Pfam" id="PF17517">
    <property type="entry name" value="IgGFc_binding"/>
    <property type="match status" value="1"/>
</dbReference>
<keyword evidence="4" id="KW-1185">Reference proteome</keyword>
<name>A0A3E0ESN8_9FLAO</name>
<dbReference type="SUPFAM" id="SSF103647">
    <property type="entry name" value="TSP type-3 repeat"/>
    <property type="match status" value="1"/>
</dbReference>
<organism evidence="3 4">
    <name type="scientific">Flavobacterium aquicola</name>
    <dbReference type="NCBI Taxonomy" id="1682742"/>
    <lineage>
        <taxon>Bacteria</taxon>
        <taxon>Pseudomonadati</taxon>
        <taxon>Bacteroidota</taxon>
        <taxon>Flavobacteriia</taxon>
        <taxon>Flavobacteriales</taxon>
        <taxon>Flavobacteriaceae</taxon>
        <taxon>Flavobacterium</taxon>
    </lineage>
</organism>